<name>A0ABW5THP3_9ENTE</name>
<dbReference type="InterPro" id="IPR023198">
    <property type="entry name" value="PGP-like_dom2"/>
</dbReference>
<dbReference type="GO" id="GO:0016787">
    <property type="term" value="F:hydrolase activity"/>
    <property type="evidence" value="ECO:0007669"/>
    <property type="project" value="UniProtKB-KW"/>
</dbReference>
<keyword evidence="2" id="KW-1185">Reference proteome</keyword>
<dbReference type="PANTHER" id="PTHR18901:SF38">
    <property type="entry name" value="PSEUDOURIDINE-5'-PHOSPHATASE"/>
    <property type="match status" value="1"/>
</dbReference>
<dbReference type="SUPFAM" id="SSF56784">
    <property type="entry name" value="HAD-like"/>
    <property type="match status" value="1"/>
</dbReference>
<protein>
    <submittedName>
        <fullName evidence="1">HAD family hydrolase</fullName>
    </submittedName>
</protein>
<dbReference type="Gene3D" id="1.10.150.240">
    <property type="entry name" value="Putative phosphatase, domain 2"/>
    <property type="match status" value="1"/>
</dbReference>
<sequence length="225" mass="24953">MTELKAIIFDMDGLLVDSETVYYEGTQQIADEFGLPFTKETYLAGLGISDEELHLFYHKLYDDQIGYQEVERFIVVSYAHCVTLFQAGRAQLKSGARELLAFCHEKKIATVVASSNSRELITLLLEKTGIFNQFQAIFSVEDVHRAKPDPALFLAAAKHLGYDKESLLVLEDSKNGLIAANQAGIPVIMIPDLLPAPADVPVLTVLPQLDSVPAFLLKNYQFGDD</sequence>
<dbReference type="NCBIfam" id="TIGR01549">
    <property type="entry name" value="HAD-SF-IA-v1"/>
    <property type="match status" value="1"/>
</dbReference>
<accession>A0ABW5THP3</accession>
<proteinExistence type="predicted"/>
<reference evidence="2" key="1">
    <citation type="journal article" date="2019" name="Int. J. Syst. Evol. Microbiol.">
        <title>The Global Catalogue of Microorganisms (GCM) 10K type strain sequencing project: providing services to taxonomists for standard genome sequencing and annotation.</title>
        <authorList>
            <consortium name="The Broad Institute Genomics Platform"/>
            <consortium name="The Broad Institute Genome Sequencing Center for Infectious Disease"/>
            <person name="Wu L."/>
            <person name="Ma J."/>
        </authorList>
    </citation>
    <scope>NUCLEOTIDE SEQUENCE [LARGE SCALE GENOMIC DNA]</scope>
    <source>
        <strain evidence="2">TISTR 932</strain>
    </source>
</reference>
<dbReference type="Proteomes" id="UP001597427">
    <property type="component" value="Unassembled WGS sequence"/>
</dbReference>
<dbReference type="SFLD" id="SFLDS00003">
    <property type="entry name" value="Haloacid_Dehalogenase"/>
    <property type="match status" value="1"/>
</dbReference>
<dbReference type="NCBIfam" id="TIGR01509">
    <property type="entry name" value="HAD-SF-IA-v3"/>
    <property type="match status" value="1"/>
</dbReference>
<dbReference type="Pfam" id="PF13419">
    <property type="entry name" value="HAD_2"/>
    <property type="match status" value="1"/>
</dbReference>
<dbReference type="InterPro" id="IPR023214">
    <property type="entry name" value="HAD_sf"/>
</dbReference>
<comment type="caution">
    <text evidence="1">The sequence shown here is derived from an EMBL/GenBank/DDBJ whole genome shotgun (WGS) entry which is preliminary data.</text>
</comment>
<evidence type="ECO:0000313" key="1">
    <source>
        <dbReference type="EMBL" id="MFD2728447.1"/>
    </source>
</evidence>
<dbReference type="Gene3D" id="3.40.50.1000">
    <property type="entry name" value="HAD superfamily/HAD-like"/>
    <property type="match status" value="1"/>
</dbReference>
<organism evidence="1 2">
    <name type="scientific">Enterococcus camelliae</name>
    <dbReference type="NCBI Taxonomy" id="453959"/>
    <lineage>
        <taxon>Bacteria</taxon>
        <taxon>Bacillati</taxon>
        <taxon>Bacillota</taxon>
        <taxon>Bacilli</taxon>
        <taxon>Lactobacillales</taxon>
        <taxon>Enterococcaceae</taxon>
        <taxon>Enterococcus</taxon>
    </lineage>
</organism>
<dbReference type="RefSeq" id="WP_379979858.1">
    <property type="nucleotide sequence ID" value="NZ_JBHUMO010000019.1"/>
</dbReference>
<dbReference type="EMBL" id="JBHUMO010000019">
    <property type="protein sequence ID" value="MFD2728447.1"/>
    <property type="molecule type" value="Genomic_DNA"/>
</dbReference>
<dbReference type="SFLD" id="SFLDG01129">
    <property type="entry name" value="C1.5:_HAD__Beta-PGM__Phosphata"/>
    <property type="match status" value="1"/>
</dbReference>
<evidence type="ECO:0000313" key="2">
    <source>
        <dbReference type="Proteomes" id="UP001597427"/>
    </source>
</evidence>
<dbReference type="PRINTS" id="PR00413">
    <property type="entry name" value="HADHALOGNASE"/>
</dbReference>
<gene>
    <name evidence="1" type="ORF">ACFSR0_03220</name>
</gene>
<keyword evidence="1" id="KW-0378">Hydrolase</keyword>
<dbReference type="InterPro" id="IPR006439">
    <property type="entry name" value="HAD-SF_hydro_IA"/>
</dbReference>
<dbReference type="InterPro" id="IPR036412">
    <property type="entry name" value="HAD-like_sf"/>
</dbReference>
<dbReference type="InterPro" id="IPR041492">
    <property type="entry name" value="HAD_2"/>
</dbReference>
<dbReference type="PANTHER" id="PTHR18901">
    <property type="entry name" value="2-DEOXYGLUCOSE-6-PHOSPHATE PHOSPHATASE 2"/>
    <property type="match status" value="1"/>
</dbReference>